<comment type="similarity">
    <text evidence="1">Belongs to the peptidase S49 family.</text>
</comment>
<dbReference type="GO" id="GO:0006508">
    <property type="term" value="P:proteolysis"/>
    <property type="evidence" value="ECO:0007669"/>
    <property type="project" value="UniProtKB-KW"/>
</dbReference>
<dbReference type="Gene3D" id="3.90.226.10">
    <property type="entry name" value="2-enoyl-CoA Hydratase, Chain A, domain 1"/>
    <property type="match status" value="1"/>
</dbReference>
<evidence type="ECO:0000313" key="7">
    <source>
        <dbReference type="EMBL" id="QCC44408.1"/>
    </source>
</evidence>
<dbReference type="InterPro" id="IPR029045">
    <property type="entry name" value="ClpP/crotonase-like_dom_sf"/>
</dbReference>
<proteinExistence type="inferred from homology"/>
<evidence type="ECO:0000313" key="10">
    <source>
        <dbReference type="Proteomes" id="UP000323075"/>
    </source>
</evidence>
<keyword evidence="3 7" id="KW-0378">Hydrolase</keyword>
<evidence type="ECO:0000256" key="5">
    <source>
        <dbReference type="SAM" id="Phobius"/>
    </source>
</evidence>
<evidence type="ECO:0000313" key="8">
    <source>
        <dbReference type="EMBL" id="TYO76544.1"/>
    </source>
</evidence>
<dbReference type="Proteomes" id="UP000323075">
    <property type="component" value="Unassembled WGS sequence"/>
</dbReference>
<reference evidence="8 10" key="2">
    <citation type="submission" date="2019-07" db="EMBL/GenBank/DDBJ databases">
        <title>Genomic Encyclopedia of Archaeal and Bacterial Type Strains, Phase II (KMG-II): from individual species to whole genera.</title>
        <authorList>
            <person name="Goeker M."/>
        </authorList>
    </citation>
    <scope>NUCLEOTIDE SEQUENCE [LARGE SCALE GENOMIC DNA]</scope>
    <source>
        <strain evidence="8 10">DSM 3754</strain>
    </source>
</reference>
<keyword evidence="2 8" id="KW-0645">Protease</keyword>
<evidence type="ECO:0000256" key="2">
    <source>
        <dbReference type="ARBA" id="ARBA00022670"/>
    </source>
</evidence>
<evidence type="ECO:0000256" key="3">
    <source>
        <dbReference type="ARBA" id="ARBA00022801"/>
    </source>
</evidence>
<dbReference type="Proteomes" id="UP000296216">
    <property type="component" value="Chromosome"/>
</dbReference>
<reference evidence="7" key="3">
    <citation type="journal article" name="MicrobiologyOpen">
        <title>Whole-genome comparison between the type strain of Halobacterium salinarum (DSM 3754(T)) and the laboratory strains R1 and NRC-1.</title>
        <authorList>
            <person name="Pfeiffer F."/>
            <person name="Losensky G."/>
            <person name="Marchfelder A."/>
            <person name="Habermann B."/>
            <person name="Dyall-Smith M."/>
        </authorList>
    </citation>
    <scope>NUCLEOTIDE SEQUENCE</scope>
    <source>
        <strain evidence="7">91-R6</strain>
    </source>
</reference>
<dbReference type="AlphaFoldDB" id="A0A4D6GVB1"/>
<keyword evidence="5" id="KW-0472">Membrane</keyword>
<dbReference type="CDD" id="cd07023">
    <property type="entry name" value="S49_Sppa_N_C"/>
    <property type="match status" value="1"/>
</dbReference>
<dbReference type="Pfam" id="PF01343">
    <property type="entry name" value="Peptidase_S49"/>
    <property type="match status" value="2"/>
</dbReference>
<keyword evidence="4" id="KW-0720">Serine protease</keyword>
<gene>
    <name evidence="7" type="primary">sppA</name>
    <name evidence="8" type="ORF">APQ99_01181</name>
    <name evidence="7" type="ORF">HBSAL_03415</name>
</gene>
<dbReference type="InterPro" id="IPR002142">
    <property type="entry name" value="Peptidase_S49"/>
</dbReference>
<feature type="transmembrane region" description="Helical" evidence="5">
    <location>
        <begin position="12"/>
        <end position="34"/>
    </location>
</feature>
<protein>
    <submittedName>
        <fullName evidence="8">Protease-4</fullName>
    </submittedName>
    <submittedName>
        <fullName evidence="7">Signal peptide peptidase SppA</fullName>
        <ecNumber evidence="7">3.4.21.-</ecNumber>
    </submittedName>
</protein>
<evidence type="ECO:0000313" key="9">
    <source>
        <dbReference type="Proteomes" id="UP000296216"/>
    </source>
</evidence>
<sequence length="300" mass="30546">MTNPIDKHAKTLATSWTFIIVVAAIVGGVGGVALQSGSDSGPENSVAVVNIESAITGGTGDAVAKELRSIRGNDSIDAVVLRVSSPGGAVSGSEVQYRAVKRLAQEKPVVTSVRGPAASGGYYTIAPTDKIYVTPSSLVGSVGVISSVSENNGVPSRWKSAPDKGTTGPADKARARAATFRQSFLDVVMNERGDDLTVDRETIGRAQIYAGNKAVEIGLADEIGGLDAAIADAADRASVQNYGVVYRSPGGLGGLLSIIGGNSDTGAANAVSASEFCTNEYLAYAPQAGPDLEVIQNASC</sequence>
<accession>A0A4D6GVB1</accession>
<feature type="domain" description="Peptidase S49" evidence="6">
    <location>
        <begin position="102"/>
        <end position="149"/>
    </location>
</feature>
<dbReference type="SUPFAM" id="SSF52096">
    <property type="entry name" value="ClpP/crotonase"/>
    <property type="match status" value="1"/>
</dbReference>
<dbReference type="PANTHER" id="PTHR42987:SF4">
    <property type="entry name" value="PROTEASE SOHB-RELATED"/>
    <property type="match status" value="1"/>
</dbReference>
<evidence type="ECO:0000259" key="6">
    <source>
        <dbReference type="Pfam" id="PF01343"/>
    </source>
</evidence>
<feature type="domain" description="Peptidase S49" evidence="6">
    <location>
        <begin position="178"/>
        <end position="239"/>
    </location>
</feature>
<evidence type="ECO:0000256" key="1">
    <source>
        <dbReference type="ARBA" id="ARBA00008683"/>
    </source>
</evidence>
<dbReference type="RefSeq" id="WP_010902421.1">
    <property type="nucleotide sequence ID" value="NZ_VRYN01000002.1"/>
</dbReference>
<dbReference type="GeneID" id="68693506"/>
<dbReference type="EMBL" id="CP038631">
    <property type="protein sequence ID" value="QCC44408.1"/>
    <property type="molecule type" value="Genomic_DNA"/>
</dbReference>
<name>A0A4D6GVB1_HALS9</name>
<organism evidence="7 9">
    <name type="scientific">Halobacterium salinarum (strain ATCC 33171 / DSM 3754 / JCM 8978 / NBRC 102687 / NCIMB 764 / 91-R6)</name>
    <dbReference type="NCBI Taxonomy" id="2597657"/>
    <lineage>
        <taxon>Archaea</taxon>
        <taxon>Methanobacteriati</taxon>
        <taxon>Methanobacteriota</taxon>
        <taxon>Stenosarchaea group</taxon>
        <taxon>Halobacteria</taxon>
        <taxon>Halobacteriales</taxon>
        <taxon>Halobacteriaceae</taxon>
        <taxon>Halobacterium</taxon>
    </lineage>
</organism>
<keyword evidence="5" id="KW-0812">Transmembrane</keyword>
<keyword evidence="5" id="KW-1133">Transmembrane helix</keyword>
<evidence type="ECO:0000256" key="4">
    <source>
        <dbReference type="ARBA" id="ARBA00022825"/>
    </source>
</evidence>
<dbReference type="PANTHER" id="PTHR42987">
    <property type="entry name" value="PEPTIDASE S49"/>
    <property type="match status" value="1"/>
</dbReference>
<reference evidence="7 9" key="1">
    <citation type="journal article" date="2019" name="Microbiol. Resour. Announc.">
        <title>The Genome Sequence of the Halobacterium salinarum Type Strain Is Closely Related to That of Laboratory Strains NRC-1 and R1.</title>
        <authorList>
            <person name="Pfeiffer F."/>
            <person name="Marchfelder A."/>
            <person name="Habermann B."/>
            <person name="Dyall-Smith M.L."/>
        </authorList>
    </citation>
    <scope>NUCLEOTIDE SEQUENCE [LARGE SCALE GENOMIC DNA]</scope>
    <source>
        <strain evidence="7">91-R6</strain>
        <strain evidence="9">ATCC 33171 / DSM 3754 / JCM 8978 / NBRC 102687 / NCIMB 764 / 91-R6</strain>
    </source>
</reference>
<dbReference type="EMBL" id="VRYN01000002">
    <property type="protein sequence ID" value="TYO76544.1"/>
    <property type="molecule type" value="Genomic_DNA"/>
</dbReference>
<dbReference type="GO" id="GO:0008236">
    <property type="term" value="F:serine-type peptidase activity"/>
    <property type="evidence" value="ECO:0007669"/>
    <property type="project" value="UniProtKB-KW"/>
</dbReference>
<dbReference type="InterPro" id="IPR047272">
    <property type="entry name" value="S49_SppA_C"/>
</dbReference>
<dbReference type="EC" id="3.4.21.-" evidence="7"/>